<dbReference type="EMBL" id="GBRH01217369">
    <property type="protein sequence ID" value="JAD80526.1"/>
    <property type="molecule type" value="Transcribed_RNA"/>
</dbReference>
<name>A0A0A9CY66_ARUDO</name>
<reference evidence="1" key="1">
    <citation type="submission" date="2014-09" db="EMBL/GenBank/DDBJ databases">
        <authorList>
            <person name="Magalhaes I.L.F."/>
            <person name="Oliveira U."/>
            <person name="Santos F.R."/>
            <person name="Vidigal T.H.D.A."/>
            <person name="Brescovit A.D."/>
            <person name="Santos A.J."/>
        </authorList>
    </citation>
    <scope>NUCLEOTIDE SEQUENCE</scope>
    <source>
        <tissue evidence="1">Shoot tissue taken approximately 20 cm above the soil surface</tissue>
    </source>
</reference>
<dbReference type="AlphaFoldDB" id="A0A0A9CY66"/>
<organism evidence="1">
    <name type="scientific">Arundo donax</name>
    <name type="common">Giant reed</name>
    <name type="synonym">Donax arundinaceus</name>
    <dbReference type="NCBI Taxonomy" id="35708"/>
    <lineage>
        <taxon>Eukaryota</taxon>
        <taxon>Viridiplantae</taxon>
        <taxon>Streptophyta</taxon>
        <taxon>Embryophyta</taxon>
        <taxon>Tracheophyta</taxon>
        <taxon>Spermatophyta</taxon>
        <taxon>Magnoliopsida</taxon>
        <taxon>Liliopsida</taxon>
        <taxon>Poales</taxon>
        <taxon>Poaceae</taxon>
        <taxon>PACMAD clade</taxon>
        <taxon>Arundinoideae</taxon>
        <taxon>Arundineae</taxon>
        <taxon>Arundo</taxon>
    </lineage>
</organism>
<protein>
    <submittedName>
        <fullName evidence="1">Uncharacterized protein</fullName>
    </submittedName>
</protein>
<reference evidence="1" key="2">
    <citation type="journal article" date="2015" name="Data Brief">
        <title>Shoot transcriptome of the giant reed, Arundo donax.</title>
        <authorList>
            <person name="Barrero R.A."/>
            <person name="Guerrero F.D."/>
            <person name="Moolhuijzen P."/>
            <person name="Goolsby J.A."/>
            <person name="Tidwell J."/>
            <person name="Bellgard S.E."/>
            <person name="Bellgard M.I."/>
        </authorList>
    </citation>
    <scope>NUCLEOTIDE SEQUENCE</scope>
    <source>
        <tissue evidence="1">Shoot tissue taken approximately 20 cm above the soil surface</tissue>
    </source>
</reference>
<proteinExistence type="predicted"/>
<accession>A0A0A9CY66</accession>
<evidence type="ECO:0000313" key="1">
    <source>
        <dbReference type="EMBL" id="JAD80526.1"/>
    </source>
</evidence>
<sequence>MRASSAVMMHRIRSRLQTAARLWPRTAEG</sequence>